<dbReference type="EMBL" id="NBSK02000003">
    <property type="protein sequence ID" value="KAJ0219648.1"/>
    <property type="molecule type" value="Genomic_DNA"/>
</dbReference>
<keyword evidence="1" id="KW-1133">Transmembrane helix</keyword>
<keyword evidence="3" id="KW-1185">Reference proteome</keyword>
<feature type="transmembrane region" description="Helical" evidence="1">
    <location>
        <begin position="30"/>
        <end position="55"/>
    </location>
</feature>
<keyword evidence="1" id="KW-0812">Transmembrane</keyword>
<evidence type="ECO:0000313" key="2">
    <source>
        <dbReference type="EMBL" id="KAJ0219648.1"/>
    </source>
</evidence>
<accession>A0A9R1W9F8</accession>
<keyword evidence="1" id="KW-0472">Membrane</keyword>
<evidence type="ECO:0000256" key="1">
    <source>
        <dbReference type="SAM" id="Phobius"/>
    </source>
</evidence>
<organism evidence="2 3">
    <name type="scientific">Lactuca sativa</name>
    <name type="common">Garden lettuce</name>
    <dbReference type="NCBI Taxonomy" id="4236"/>
    <lineage>
        <taxon>Eukaryota</taxon>
        <taxon>Viridiplantae</taxon>
        <taxon>Streptophyta</taxon>
        <taxon>Embryophyta</taxon>
        <taxon>Tracheophyta</taxon>
        <taxon>Spermatophyta</taxon>
        <taxon>Magnoliopsida</taxon>
        <taxon>eudicotyledons</taxon>
        <taxon>Gunneridae</taxon>
        <taxon>Pentapetalae</taxon>
        <taxon>asterids</taxon>
        <taxon>campanulids</taxon>
        <taxon>Asterales</taxon>
        <taxon>Asteraceae</taxon>
        <taxon>Cichorioideae</taxon>
        <taxon>Cichorieae</taxon>
        <taxon>Lactucinae</taxon>
        <taxon>Lactuca</taxon>
    </lineage>
</organism>
<protein>
    <submittedName>
        <fullName evidence="2">Uncharacterized protein</fullName>
    </submittedName>
</protein>
<dbReference type="Proteomes" id="UP000235145">
    <property type="component" value="Unassembled WGS sequence"/>
</dbReference>
<gene>
    <name evidence="2" type="ORF">LSAT_V11C300123610</name>
</gene>
<name>A0A9R1W9F8_LACSA</name>
<proteinExistence type="predicted"/>
<sequence>MDEDLIWGVAEPTVLMDKRLRARVVIGMDWMTILVCTWTIMMLFILAIFNACVIINMFTRIAGEKFWDVNYSSFPSIGPLR</sequence>
<dbReference type="AlphaFoldDB" id="A0A9R1W9F8"/>
<comment type="caution">
    <text evidence="2">The sequence shown here is derived from an EMBL/GenBank/DDBJ whole genome shotgun (WGS) entry which is preliminary data.</text>
</comment>
<evidence type="ECO:0000313" key="3">
    <source>
        <dbReference type="Proteomes" id="UP000235145"/>
    </source>
</evidence>
<reference evidence="2 3" key="1">
    <citation type="journal article" date="2017" name="Nat. Commun.">
        <title>Genome assembly with in vitro proximity ligation data and whole-genome triplication in lettuce.</title>
        <authorList>
            <person name="Reyes-Chin-Wo S."/>
            <person name="Wang Z."/>
            <person name="Yang X."/>
            <person name="Kozik A."/>
            <person name="Arikit S."/>
            <person name="Song C."/>
            <person name="Xia L."/>
            <person name="Froenicke L."/>
            <person name="Lavelle D.O."/>
            <person name="Truco M.J."/>
            <person name="Xia R."/>
            <person name="Zhu S."/>
            <person name="Xu C."/>
            <person name="Xu H."/>
            <person name="Xu X."/>
            <person name="Cox K."/>
            <person name="Korf I."/>
            <person name="Meyers B.C."/>
            <person name="Michelmore R.W."/>
        </authorList>
    </citation>
    <scope>NUCLEOTIDE SEQUENCE [LARGE SCALE GENOMIC DNA]</scope>
    <source>
        <strain evidence="3">cv. Salinas</strain>
        <tissue evidence="2">Seedlings</tissue>
    </source>
</reference>